<keyword evidence="5" id="KW-0413">Isomerase</keyword>
<dbReference type="SUPFAM" id="SSF52096">
    <property type="entry name" value="ClpP/crotonase"/>
    <property type="match status" value="1"/>
</dbReference>
<keyword evidence="3" id="KW-0276">Fatty acid metabolism</keyword>
<proteinExistence type="inferred from homology"/>
<name>A0A840FE36_9SPHN</name>
<dbReference type="InterPro" id="IPR045002">
    <property type="entry name" value="Ech1-like"/>
</dbReference>
<dbReference type="Pfam" id="PF00378">
    <property type="entry name" value="ECH_1"/>
    <property type="match status" value="1"/>
</dbReference>
<sequence>MTDRVATTVQDGIADVRLTRADKMNAIDPAMFEAIGAAIDALRDRRDVRCVVVSGEGRGFCAGLDMASMAAGGSGLSKDDRNDDGAILPQHVSWGWRTLPMPVIAAVHGVALGGGFQIMSGADVRIAAPGTRFAIRESYWGLVPDMAGFALWRSLVRDDVLRELVYTAREFEAEEALALGFVTRIDADPHAAARALAREIAGRSPPAIRGAKRLLNMAHDADPRAMLEAETREQVAVIGGTHMMEAVRANMEKRAPRFED</sequence>
<evidence type="ECO:0000313" key="7">
    <source>
        <dbReference type="EMBL" id="MBB4153857.1"/>
    </source>
</evidence>
<organism evidence="7 8">
    <name type="scientific">Sphingomonas jinjuensis</name>
    <dbReference type="NCBI Taxonomy" id="535907"/>
    <lineage>
        <taxon>Bacteria</taxon>
        <taxon>Pseudomonadati</taxon>
        <taxon>Pseudomonadota</taxon>
        <taxon>Alphaproteobacteria</taxon>
        <taxon>Sphingomonadales</taxon>
        <taxon>Sphingomonadaceae</taxon>
        <taxon>Sphingomonas</taxon>
    </lineage>
</organism>
<comment type="caution">
    <text evidence="7">The sequence shown here is derived from an EMBL/GenBank/DDBJ whole genome shotgun (WGS) entry which is preliminary data.</text>
</comment>
<dbReference type="InterPro" id="IPR029045">
    <property type="entry name" value="ClpP/crotonase-like_dom_sf"/>
</dbReference>
<dbReference type="RefSeq" id="WP_183983821.1">
    <property type="nucleotide sequence ID" value="NZ_JACIEV010000004.1"/>
</dbReference>
<dbReference type="PROSITE" id="PS00166">
    <property type="entry name" value="ENOYL_COA_HYDRATASE"/>
    <property type="match status" value="1"/>
</dbReference>
<dbReference type="NCBIfam" id="NF005699">
    <property type="entry name" value="PRK07509.1"/>
    <property type="match status" value="1"/>
</dbReference>
<dbReference type="CDD" id="cd06558">
    <property type="entry name" value="crotonase-like"/>
    <property type="match status" value="1"/>
</dbReference>
<dbReference type="GO" id="GO:0006635">
    <property type="term" value="P:fatty acid beta-oxidation"/>
    <property type="evidence" value="ECO:0007669"/>
    <property type="project" value="UniProtKB-UniPathway"/>
</dbReference>
<dbReference type="InterPro" id="IPR014748">
    <property type="entry name" value="Enoyl-CoA_hydra_C"/>
</dbReference>
<dbReference type="InterPro" id="IPR018376">
    <property type="entry name" value="Enoyl-CoA_hyd/isom_CS"/>
</dbReference>
<dbReference type="Gene3D" id="3.90.226.10">
    <property type="entry name" value="2-enoyl-CoA Hydratase, Chain A, domain 1"/>
    <property type="match status" value="1"/>
</dbReference>
<keyword evidence="4" id="KW-0443">Lipid metabolism</keyword>
<evidence type="ECO:0000256" key="4">
    <source>
        <dbReference type="ARBA" id="ARBA00023098"/>
    </source>
</evidence>
<protein>
    <submittedName>
        <fullName evidence="7">Enoyl-CoA hydratase/carnithine racemase</fullName>
    </submittedName>
</protein>
<dbReference type="EMBL" id="JACIEV010000004">
    <property type="protein sequence ID" value="MBB4153857.1"/>
    <property type="molecule type" value="Genomic_DNA"/>
</dbReference>
<evidence type="ECO:0000256" key="1">
    <source>
        <dbReference type="ARBA" id="ARBA00005005"/>
    </source>
</evidence>
<keyword evidence="8" id="KW-1185">Reference proteome</keyword>
<gene>
    <name evidence="7" type="ORF">GGQ80_001763</name>
</gene>
<dbReference type="Proteomes" id="UP000529795">
    <property type="component" value="Unassembled WGS sequence"/>
</dbReference>
<dbReference type="Gene3D" id="1.10.12.10">
    <property type="entry name" value="Lyase 2-enoyl-coa Hydratase, Chain A, domain 2"/>
    <property type="match status" value="1"/>
</dbReference>
<dbReference type="PANTHER" id="PTHR43149">
    <property type="entry name" value="ENOYL-COA HYDRATASE"/>
    <property type="match status" value="1"/>
</dbReference>
<evidence type="ECO:0000256" key="2">
    <source>
        <dbReference type="ARBA" id="ARBA00005254"/>
    </source>
</evidence>
<accession>A0A840FE36</accession>
<dbReference type="InterPro" id="IPR001753">
    <property type="entry name" value="Enoyl-CoA_hydra/iso"/>
</dbReference>
<evidence type="ECO:0000256" key="5">
    <source>
        <dbReference type="ARBA" id="ARBA00023235"/>
    </source>
</evidence>
<evidence type="ECO:0000256" key="6">
    <source>
        <dbReference type="RuleBase" id="RU003707"/>
    </source>
</evidence>
<reference evidence="7 8" key="1">
    <citation type="submission" date="2020-08" db="EMBL/GenBank/DDBJ databases">
        <title>Genomic Encyclopedia of Type Strains, Phase IV (KMG-IV): sequencing the most valuable type-strain genomes for metagenomic binning, comparative biology and taxonomic classification.</title>
        <authorList>
            <person name="Goeker M."/>
        </authorList>
    </citation>
    <scope>NUCLEOTIDE SEQUENCE [LARGE SCALE GENOMIC DNA]</scope>
    <source>
        <strain evidence="7 8">YC6723</strain>
    </source>
</reference>
<dbReference type="AlphaFoldDB" id="A0A840FE36"/>
<comment type="pathway">
    <text evidence="1">Lipid metabolism; fatty acid beta-oxidation.</text>
</comment>
<dbReference type="UniPathway" id="UPA00659"/>
<evidence type="ECO:0000256" key="3">
    <source>
        <dbReference type="ARBA" id="ARBA00022832"/>
    </source>
</evidence>
<dbReference type="PANTHER" id="PTHR43149:SF1">
    <property type="entry name" value="DELTA(3,5)-DELTA(2,4)-DIENOYL-COA ISOMERASE, MITOCHONDRIAL"/>
    <property type="match status" value="1"/>
</dbReference>
<comment type="similarity">
    <text evidence="2 6">Belongs to the enoyl-CoA hydratase/isomerase family.</text>
</comment>
<dbReference type="GO" id="GO:0016853">
    <property type="term" value="F:isomerase activity"/>
    <property type="evidence" value="ECO:0007669"/>
    <property type="project" value="UniProtKB-KW"/>
</dbReference>
<evidence type="ECO:0000313" key="8">
    <source>
        <dbReference type="Proteomes" id="UP000529795"/>
    </source>
</evidence>